<evidence type="ECO:0000313" key="5">
    <source>
        <dbReference type="EMBL" id="RHL29222.1"/>
    </source>
</evidence>
<keyword evidence="1" id="KW-0732">Signal</keyword>
<dbReference type="AlphaFoldDB" id="A0A2U2EI70"/>
<gene>
    <name evidence="5" type="ORF">DW028_07520</name>
    <name evidence="4" type="ORF">DXB72_16020</name>
    <name evidence="3" type="ORF">LD38_04645</name>
</gene>
<dbReference type="Proteomes" id="UP000245905">
    <property type="component" value="Unassembled WGS sequence"/>
</dbReference>
<dbReference type="PROSITE" id="PS51781">
    <property type="entry name" value="SH3B"/>
    <property type="match status" value="1"/>
</dbReference>
<reference evidence="7 8" key="2">
    <citation type="submission" date="2018-08" db="EMBL/GenBank/DDBJ databases">
        <title>A genome reference for cultivated species of the human gut microbiota.</title>
        <authorList>
            <person name="Zou Y."/>
            <person name="Xue W."/>
            <person name="Luo G."/>
        </authorList>
    </citation>
    <scope>NUCLEOTIDE SEQUENCE [LARGE SCALE GENOMIC DNA]</scope>
    <source>
        <strain evidence="5 8">AF38-24</strain>
        <strain evidence="4 7">OM05-6AA</strain>
    </source>
</reference>
<evidence type="ECO:0000313" key="3">
    <source>
        <dbReference type="EMBL" id="PWE84225.1"/>
    </source>
</evidence>
<feature type="chain" id="PRO_5033327458" evidence="1">
    <location>
        <begin position="29"/>
        <end position="118"/>
    </location>
</feature>
<name>A0A2U2EI70_9FIRM</name>
<protein>
    <submittedName>
        <fullName evidence="4">SH3 domain-containing protein</fullName>
    </submittedName>
</protein>
<dbReference type="RefSeq" id="WP_109257491.1">
    <property type="nucleotide sequence ID" value="NZ_JRFS01000009.1"/>
</dbReference>
<accession>A0A2U2EI70</accession>
<proteinExistence type="predicted"/>
<dbReference type="Pfam" id="PF08239">
    <property type="entry name" value="SH3_3"/>
    <property type="match status" value="1"/>
</dbReference>
<feature type="domain" description="SH3b" evidence="2">
    <location>
        <begin position="57"/>
        <end position="118"/>
    </location>
</feature>
<evidence type="ECO:0000313" key="7">
    <source>
        <dbReference type="Proteomes" id="UP000260970"/>
    </source>
</evidence>
<dbReference type="InterPro" id="IPR003646">
    <property type="entry name" value="SH3-like_bac-type"/>
</dbReference>
<evidence type="ECO:0000256" key="1">
    <source>
        <dbReference type="SAM" id="SignalP"/>
    </source>
</evidence>
<dbReference type="EMBL" id="JRFS01000009">
    <property type="protein sequence ID" value="PWE84225.1"/>
    <property type="molecule type" value="Genomic_DNA"/>
</dbReference>
<evidence type="ECO:0000313" key="4">
    <source>
        <dbReference type="EMBL" id="RGN19024.1"/>
    </source>
</evidence>
<dbReference type="Proteomes" id="UP000283297">
    <property type="component" value="Unassembled WGS sequence"/>
</dbReference>
<organism evidence="3 6">
    <name type="scientific">Agathobacter rectalis</name>
    <dbReference type="NCBI Taxonomy" id="39491"/>
    <lineage>
        <taxon>Bacteria</taxon>
        <taxon>Bacillati</taxon>
        <taxon>Bacillota</taxon>
        <taxon>Clostridia</taxon>
        <taxon>Lachnospirales</taxon>
        <taxon>Lachnospiraceae</taxon>
        <taxon>Agathobacter</taxon>
    </lineage>
</organism>
<comment type="caution">
    <text evidence="3">The sequence shown here is derived from an EMBL/GenBank/DDBJ whole genome shotgun (WGS) entry which is preliminary data.</text>
</comment>
<evidence type="ECO:0000313" key="6">
    <source>
        <dbReference type="Proteomes" id="UP000245905"/>
    </source>
</evidence>
<dbReference type="Proteomes" id="UP000260970">
    <property type="component" value="Unassembled WGS sequence"/>
</dbReference>
<evidence type="ECO:0000259" key="2">
    <source>
        <dbReference type="PROSITE" id="PS51781"/>
    </source>
</evidence>
<dbReference type="EMBL" id="QSUG01000029">
    <property type="protein sequence ID" value="RGN19024.1"/>
    <property type="molecule type" value="Genomic_DNA"/>
</dbReference>
<dbReference type="EMBL" id="QRON01000003">
    <property type="protein sequence ID" value="RHL29222.1"/>
    <property type="molecule type" value="Genomic_DNA"/>
</dbReference>
<dbReference type="Gene3D" id="2.30.30.40">
    <property type="entry name" value="SH3 Domains"/>
    <property type="match status" value="1"/>
</dbReference>
<evidence type="ECO:0000313" key="8">
    <source>
        <dbReference type="Proteomes" id="UP000283297"/>
    </source>
</evidence>
<reference evidence="3 6" key="1">
    <citation type="submission" date="2014-09" db="EMBL/GenBank/DDBJ databases">
        <title>Butyrate-producing bacteria isolated from human gut.</title>
        <authorList>
            <person name="Zhang Q."/>
            <person name="Zhao L."/>
        </authorList>
    </citation>
    <scope>NUCLEOTIDE SEQUENCE [LARGE SCALE GENOMIC DNA]</scope>
    <source>
        <strain evidence="3 6">R22</strain>
    </source>
</reference>
<sequence>MKKQMITLAMTMLIGTTSVFGGATSVQAAPIQDDMSYCEITQGVSENVQDSARGIFSVSYQVIVDNTAIKEKPKSSSKTIGIAYKGEKYKKVGESENWLKIRYGTGYGYIIKSALKKL</sequence>
<feature type="signal peptide" evidence="1">
    <location>
        <begin position="1"/>
        <end position="28"/>
    </location>
</feature>